<organism evidence="2 3">
    <name type="scientific">Flavobacterium cupriresistens</name>
    <dbReference type="NCBI Taxonomy" id="2893885"/>
    <lineage>
        <taxon>Bacteria</taxon>
        <taxon>Pseudomonadati</taxon>
        <taxon>Bacteroidota</taxon>
        <taxon>Flavobacteriia</taxon>
        <taxon>Flavobacteriales</taxon>
        <taxon>Flavobacteriaceae</taxon>
        <taxon>Flavobacterium</taxon>
    </lineage>
</organism>
<keyword evidence="1" id="KW-0472">Membrane</keyword>
<evidence type="ECO:0000313" key="2">
    <source>
        <dbReference type="EMBL" id="MDX6191426.1"/>
    </source>
</evidence>
<gene>
    <name evidence="2" type="ORF">SGQ83_18875</name>
</gene>
<reference evidence="2 3" key="1">
    <citation type="submission" date="2023-11" db="EMBL/GenBank/DDBJ databases">
        <title>Unpublished Manusciprt.</title>
        <authorList>
            <person name="Saticioglu I.B."/>
            <person name="Ay H."/>
            <person name="Ajmi N."/>
            <person name="Altun S."/>
            <person name="Duman M."/>
        </authorList>
    </citation>
    <scope>NUCLEOTIDE SEQUENCE [LARGE SCALE GENOMIC DNA]</scope>
    <source>
        <strain evidence="2 3">Fl-318</strain>
    </source>
</reference>
<dbReference type="NCBIfam" id="TIGR01053">
    <property type="entry name" value="LSD1"/>
    <property type="match status" value="1"/>
</dbReference>
<feature type="transmembrane region" description="Helical" evidence="1">
    <location>
        <begin position="317"/>
        <end position="345"/>
    </location>
</feature>
<sequence>MRNAEIKDETLKAFNCSNCGAGLKYKPGEENLTCEYCKTVNSIPQQEIIIEEANFEEYLEKLEAENLVNEKTMHCKSCGAVSTVNVNSRSSSCPYCSNPFTDGDAKMDLVIKPSYLLPFKVDKEKAIQIGLNWIKDVWYTKNTQSSSLTIEAVYTPYWTFDMNTHTDSILKNAFNRSFSSVTTLFYDDVLVSASANISQYLLNQIKPWDIQKLTDTNDEYLNDYTVEKYSIDLKKGFHEAKKMVDQAVKTKITSDAVNKMFHADIIQTQYLNIKFKLIIFPVYIISYDYKGKKNQLYVNGYDGKLASERPRNPIVAVFLKTILVITIIFAALILLLMIASLFALFQTP</sequence>
<evidence type="ECO:0000256" key="1">
    <source>
        <dbReference type="SAM" id="Phobius"/>
    </source>
</evidence>
<comment type="caution">
    <text evidence="2">The sequence shown here is derived from an EMBL/GenBank/DDBJ whole genome shotgun (WGS) entry which is preliminary data.</text>
</comment>
<protein>
    <recommendedName>
        <fullName evidence="4">Zinc ribbon domain-containing protein</fullName>
    </recommendedName>
</protein>
<keyword evidence="3" id="KW-1185">Reference proteome</keyword>
<keyword evidence="1" id="KW-1133">Transmembrane helix</keyword>
<name>A0ABU4RGL6_9FLAO</name>
<evidence type="ECO:0008006" key="4">
    <source>
        <dbReference type="Google" id="ProtNLM"/>
    </source>
</evidence>
<dbReference type="EMBL" id="JAWXVI010000010">
    <property type="protein sequence ID" value="MDX6191426.1"/>
    <property type="molecule type" value="Genomic_DNA"/>
</dbReference>
<accession>A0ABU4RGL6</accession>
<dbReference type="RefSeq" id="WP_230003655.1">
    <property type="nucleotide sequence ID" value="NZ_CP087134.1"/>
</dbReference>
<evidence type="ECO:0000313" key="3">
    <source>
        <dbReference type="Proteomes" id="UP001273350"/>
    </source>
</evidence>
<dbReference type="Proteomes" id="UP001273350">
    <property type="component" value="Unassembled WGS sequence"/>
</dbReference>
<proteinExistence type="predicted"/>
<keyword evidence="1" id="KW-0812">Transmembrane</keyword>